<dbReference type="FunFam" id="3.20.20.140:FF:000004">
    <property type="entry name" value="N-acetylglucosamine-6-phosphate deacetylase"/>
    <property type="match status" value="1"/>
</dbReference>
<dbReference type="GO" id="GO:0006046">
    <property type="term" value="P:N-acetylglucosamine catabolic process"/>
    <property type="evidence" value="ECO:0007669"/>
    <property type="project" value="TreeGrafter"/>
</dbReference>
<comment type="caution">
    <text evidence="14">The sequence shown here is derived from an EMBL/GenBank/DDBJ whole genome shotgun (WGS) entry which is preliminary data.</text>
</comment>
<reference evidence="14 15" key="1">
    <citation type="submission" date="2018-07" db="EMBL/GenBank/DDBJ databases">
        <title>Genomic Encyclopedia of Type Strains, Phase III (KMG-III): the genomes of soil and plant-associated and newly described type strains.</title>
        <authorList>
            <person name="Whitman W."/>
        </authorList>
    </citation>
    <scope>NUCLEOTIDE SEQUENCE [LARGE SCALE GENOMIC DNA]</scope>
    <source>
        <strain evidence="14 15">CECT 8575</strain>
    </source>
</reference>
<evidence type="ECO:0000313" key="14">
    <source>
        <dbReference type="EMBL" id="RCW47087.1"/>
    </source>
</evidence>
<dbReference type="Gene3D" id="3.20.20.140">
    <property type="entry name" value="Metal-dependent hydrolases"/>
    <property type="match status" value="1"/>
</dbReference>
<feature type="binding site" evidence="11">
    <location>
        <begin position="226"/>
        <end position="227"/>
    </location>
    <ligand>
        <name>substrate</name>
    </ligand>
</feature>
<evidence type="ECO:0000256" key="12">
    <source>
        <dbReference type="PIRSR" id="PIRSR038994-3"/>
    </source>
</evidence>
<dbReference type="CDD" id="cd00854">
    <property type="entry name" value="NagA"/>
    <property type="match status" value="1"/>
</dbReference>
<dbReference type="Proteomes" id="UP000253495">
    <property type="component" value="Unassembled WGS sequence"/>
</dbReference>
<dbReference type="InterPro" id="IPR032466">
    <property type="entry name" value="Metal_Hydrolase"/>
</dbReference>
<keyword evidence="6 9" id="KW-0119">Carbohydrate metabolism</keyword>
<dbReference type="PANTHER" id="PTHR11113">
    <property type="entry name" value="N-ACETYLGLUCOSAMINE-6-PHOSPHATE DEACETYLASE"/>
    <property type="match status" value="1"/>
</dbReference>
<evidence type="ECO:0000256" key="3">
    <source>
        <dbReference type="ARBA" id="ARBA00018029"/>
    </source>
</evidence>
<dbReference type="OrthoDB" id="9776488at2"/>
<comment type="cofactor">
    <cofactor evidence="12">
        <name>a divalent metal cation</name>
        <dbReference type="ChEBI" id="CHEBI:60240"/>
    </cofactor>
    <text evidence="12">Binds 1 divalent metal cation per subunit.</text>
</comment>
<dbReference type="Gene3D" id="2.30.40.10">
    <property type="entry name" value="Urease, subunit C, domain 1"/>
    <property type="match status" value="1"/>
</dbReference>
<feature type="binding site" evidence="11">
    <location>
        <position position="258"/>
    </location>
    <ligand>
        <name>substrate</name>
    </ligand>
</feature>
<dbReference type="PIRSF" id="PIRSF038994">
    <property type="entry name" value="NagA"/>
    <property type="match status" value="1"/>
</dbReference>
<evidence type="ECO:0000256" key="7">
    <source>
        <dbReference type="ARBA" id="ARBA00047647"/>
    </source>
</evidence>
<dbReference type="Pfam" id="PF01979">
    <property type="entry name" value="Amidohydro_1"/>
    <property type="match status" value="1"/>
</dbReference>
<evidence type="ECO:0000256" key="6">
    <source>
        <dbReference type="ARBA" id="ARBA00023277"/>
    </source>
</evidence>
<accession>A0A368VYM4</accession>
<feature type="domain" description="Amidohydrolase-related" evidence="13">
    <location>
        <begin position="61"/>
        <end position="379"/>
    </location>
</feature>
<sequence length="392" mass="39364">MTAYTAPAGPGAAGALTLTGGHLVTPRGPVDGWVHISDGIVIEIGTGSPPDTPATDVGGHWIVPGFVDIHCHGGGGGSFTSPDPHQVRAAVATHRAHGTTTMLASLVTASVPDLVSQIGALREQVSDGLLAGIHLEGPFLSAARCGAHDPSLLRPPDRRAIDRILTAGRGTVRMMTLAPELDGAIPAVGHLTDHGVLAAVGHTDAVLEQVIPAVEAGATVATHLFNGMPPLHHRAPGPVGALLADERVTIELICDLVHLHPTAARLAAQQAGAGRTVAITDAISATAAGDGTYELGPLAVTVTEGAPRLADGSLAGSTLTMDAALRNLVTGCGLPITEAVLACSTTPAALLGLSGSVGALQPGLAADLVVLDADLRPRRIMKDGSWVPGTGG</sequence>
<evidence type="ECO:0000256" key="9">
    <source>
        <dbReference type="PIRNR" id="PIRNR038994"/>
    </source>
</evidence>
<dbReference type="InterPro" id="IPR003764">
    <property type="entry name" value="GlcNAc_6-P_deAcase"/>
</dbReference>
<evidence type="ECO:0000256" key="1">
    <source>
        <dbReference type="ARBA" id="ARBA00010716"/>
    </source>
</evidence>
<dbReference type="InterPro" id="IPR011059">
    <property type="entry name" value="Metal-dep_hydrolase_composite"/>
</dbReference>
<evidence type="ECO:0000313" key="15">
    <source>
        <dbReference type="Proteomes" id="UP000253495"/>
    </source>
</evidence>
<evidence type="ECO:0000256" key="10">
    <source>
        <dbReference type="PIRSR" id="PIRSR038994-1"/>
    </source>
</evidence>
<evidence type="ECO:0000256" key="11">
    <source>
        <dbReference type="PIRSR" id="PIRSR038994-2"/>
    </source>
</evidence>
<dbReference type="GO" id="GO:0008448">
    <property type="term" value="F:N-acetylglucosamine-6-phosphate deacetylase activity"/>
    <property type="evidence" value="ECO:0007669"/>
    <property type="project" value="UniProtKB-EC"/>
</dbReference>
<evidence type="ECO:0000259" key="13">
    <source>
        <dbReference type="Pfam" id="PF01979"/>
    </source>
</evidence>
<comment type="catalytic activity">
    <reaction evidence="7">
        <text>N-acetyl-D-glucosamine 6-phosphate + H2O = D-glucosamine 6-phosphate + acetate</text>
        <dbReference type="Rhea" id="RHEA:22936"/>
        <dbReference type="ChEBI" id="CHEBI:15377"/>
        <dbReference type="ChEBI" id="CHEBI:30089"/>
        <dbReference type="ChEBI" id="CHEBI:57513"/>
        <dbReference type="ChEBI" id="CHEBI:58725"/>
        <dbReference type="EC" id="3.5.1.25"/>
    </reaction>
</comment>
<keyword evidence="4 12" id="KW-0479">Metal-binding</keyword>
<feature type="binding site" evidence="12">
    <location>
        <position position="223"/>
    </location>
    <ligand>
        <name>Zn(2+)</name>
        <dbReference type="ChEBI" id="CHEBI:29105"/>
    </ligand>
</feature>
<keyword evidence="15" id="KW-1185">Reference proteome</keyword>
<feature type="binding site" evidence="12">
    <location>
        <position position="202"/>
    </location>
    <ligand>
        <name>Zn(2+)</name>
        <dbReference type="ChEBI" id="CHEBI:29105"/>
    </ligand>
</feature>
<dbReference type="NCBIfam" id="TIGR00221">
    <property type="entry name" value="nagA"/>
    <property type="match status" value="1"/>
</dbReference>
<evidence type="ECO:0000256" key="4">
    <source>
        <dbReference type="ARBA" id="ARBA00022723"/>
    </source>
</evidence>
<dbReference type="AlphaFoldDB" id="A0A368VYM4"/>
<dbReference type="EMBL" id="QPJC01000001">
    <property type="protein sequence ID" value="RCW47087.1"/>
    <property type="molecule type" value="Genomic_DNA"/>
</dbReference>
<dbReference type="EC" id="3.5.1.25" evidence="2"/>
<protein>
    <recommendedName>
        <fullName evidence="3">N-acetylglucosamine-6-phosphate deacetylase</fullName>
        <ecNumber evidence="2">3.5.1.25</ecNumber>
    </recommendedName>
</protein>
<feature type="binding site" evidence="11">
    <location>
        <position position="147"/>
    </location>
    <ligand>
        <name>substrate</name>
    </ligand>
</feature>
<feature type="binding site" evidence="11">
    <location>
        <begin position="314"/>
        <end position="316"/>
    </location>
    <ligand>
        <name>substrate</name>
    </ligand>
</feature>
<dbReference type="RefSeq" id="WP_114451283.1">
    <property type="nucleotide sequence ID" value="NZ_QPJC01000001.1"/>
</dbReference>
<proteinExistence type="inferred from homology"/>
<name>A0A368VYM4_9ACTN</name>
<comment type="pathway">
    <text evidence="8">Amino-sugar metabolism; N-acetylneuraminate degradation; D-fructose 6-phosphate from N-acetylneuraminate: step 4/5.</text>
</comment>
<dbReference type="SUPFAM" id="SSF51556">
    <property type="entry name" value="Metallo-dependent hydrolases"/>
    <property type="match status" value="1"/>
</dbReference>
<keyword evidence="5 9" id="KW-0378">Hydrolase</keyword>
<feature type="binding site" evidence="11">
    <location>
        <position position="234"/>
    </location>
    <ligand>
        <name>substrate</name>
    </ligand>
</feature>
<gene>
    <name evidence="14" type="ORF">DFQ14_101431</name>
</gene>
<feature type="binding site" evidence="12">
    <location>
        <position position="136"/>
    </location>
    <ligand>
        <name>Zn(2+)</name>
        <dbReference type="ChEBI" id="CHEBI:29105"/>
    </ligand>
</feature>
<feature type="active site" description="Proton donor/acceptor" evidence="10">
    <location>
        <position position="281"/>
    </location>
</feature>
<evidence type="ECO:0000256" key="8">
    <source>
        <dbReference type="ARBA" id="ARBA00060590"/>
    </source>
</evidence>
<evidence type="ECO:0000256" key="2">
    <source>
        <dbReference type="ARBA" id="ARBA00011899"/>
    </source>
</evidence>
<evidence type="ECO:0000256" key="5">
    <source>
        <dbReference type="ARBA" id="ARBA00022801"/>
    </source>
</evidence>
<dbReference type="PANTHER" id="PTHR11113:SF14">
    <property type="entry name" value="N-ACETYLGLUCOSAMINE-6-PHOSPHATE DEACETYLASE"/>
    <property type="match status" value="1"/>
</dbReference>
<dbReference type="GO" id="GO:0046872">
    <property type="term" value="F:metal ion binding"/>
    <property type="evidence" value="ECO:0007669"/>
    <property type="project" value="UniProtKB-KW"/>
</dbReference>
<dbReference type="InterPro" id="IPR006680">
    <property type="entry name" value="Amidohydro-rel"/>
</dbReference>
<dbReference type="SUPFAM" id="SSF51338">
    <property type="entry name" value="Composite domain of metallo-dependent hydrolases"/>
    <property type="match status" value="1"/>
</dbReference>
<organism evidence="14 15">
    <name type="scientific">Halopolyspora algeriensis</name>
    <dbReference type="NCBI Taxonomy" id="1500506"/>
    <lineage>
        <taxon>Bacteria</taxon>
        <taxon>Bacillati</taxon>
        <taxon>Actinomycetota</taxon>
        <taxon>Actinomycetes</taxon>
        <taxon>Actinomycetes incertae sedis</taxon>
        <taxon>Halopolyspora</taxon>
    </lineage>
</organism>
<comment type="similarity">
    <text evidence="1 9">Belongs to the metallo-dependent hydrolases superfamily. NagA family.</text>
</comment>